<dbReference type="AlphaFoldDB" id="A0A8S1R9E9"/>
<organism evidence="1 2">
    <name type="scientific">Paramecium sonneborni</name>
    <dbReference type="NCBI Taxonomy" id="65129"/>
    <lineage>
        <taxon>Eukaryota</taxon>
        <taxon>Sar</taxon>
        <taxon>Alveolata</taxon>
        <taxon>Ciliophora</taxon>
        <taxon>Intramacronucleata</taxon>
        <taxon>Oligohymenophorea</taxon>
        <taxon>Peniculida</taxon>
        <taxon>Parameciidae</taxon>
        <taxon>Paramecium</taxon>
    </lineage>
</organism>
<accession>A0A8S1R9E9</accession>
<reference evidence="1" key="1">
    <citation type="submission" date="2021-01" db="EMBL/GenBank/DDBJ databases">
        <authorList>
            <consortium name="Genoscope - CEA"/>
            <person name="William W."/>
        </authorList>
    </citation>
    <scope>NUCLEOTIDE SEQUENCE</scope>
</reference>
<evidence type="ECO:0000313" key="1">
    <source>
        <dbReference type="EMBL" id="CAD8123983.1"/>
    </source>
</evidence>
<dbReference type="Proteomes" id="UP000692954">
    <property type="component" value="Unassembled WGS sequence"/>
</dbReference>
<gene>
    <name evidence="1" type="ORF">PSON_ATCC_30995.1.T1480080</name>
</gene>
<sequence length="348" mass="40695">MQFKLLSQNRVQTQPTYIHSLDDKSFIVSYSDKTFEAYTEAKRYSLKQNFPSALCGYNIGQDTCLLGLENGNGLIVRIRNDKAEFNLQEWREKQYNLAFSMAIIFIGKINQQQYIAVHEDGTLLILEQSNELQFTKFTKIKYKINIGQAYFNQDFAIITSANLIFKFNTNQISNYAHYELDKFKQLSMSQLKLFGQTINQYDDDYWKQQCQINGIIYKMLYHNNQIYLITEKGYFYTLLLQTNSFEIEKIVDLSFNKPIQLNLISDDSLHISFQGSQLLMYNLKNKVISTLLSIKQDKQLIGSRIEKQDGNFLILVIYRNKPSNFLELYPPKLCDAHVKLISSINYAE</sequence>
<dbReference type="OrthoDB" id="287123at2759"/>
<name>A0A8S1R9E9_9CILI</name>
<evidence type="ECO:0000313" key="2">
    <source>
        <dbReference type="Proteomes" id="UP000692954"/>
    </source>
</evidence>
<protein>
    <submittedName>
        <fullName evidence="1">Uncharacterized protein</fullName>
    </submittedName>
</protein>
<dbReference type="EMBL" id="CAJJDN010000148">
    <property type="protein sequence ID" value="CAD8123983.1"/>
    <property type="molecule type" value="Genomic_DNA"/>
</dbReference>
<keyword evidence="2" id="KW-1185">Reference proteome</keyword>
<comment type="caution">
    <text evidence="1">The sequence shown here is derived from an EMBL/GenBank/DDBJ whole genome shotgun (WGS) entry which is preliminary data.</text>
</comment>
<proteinExistence type="predicted"/>